<feature type="domain" description="N-acetyltransferase" evidence="3">
    <location>
        <begin position="1"/>
        <end position="159"/>
    </location>
</feature>
<dbReference type="Proteomes" id="UP000198850">
    <property type="component" value="Unassembled WGS sequence"/>
</dbReference>
<gene>
    <name evidence="4" type="ORF">SAMN05443550_109140</name>
</gene>
<dbReference type="RefSeq" id="WP_090558445.1">
    <property type="nucleotide sequence ID" value="NZ_FNRA01000009.1"/>
</dbReference>
<dbReference type="PANTHER" id="PTHR43877:SF2">
    <property type="entry name" value="AMINOALKYLPHOSPHONATE N-ACETYLTRANSFERASE-RELATED"/>
    <property type="match status" value="1"/>
</dbReference>
<protein>
    <submittedName>
        <fullName evidence="4">Putative acetyltransferase</fullName>
    </submittedName>
</protein>
<keyword evidence="2" id="KW-0012">Acyltransferase</keyword>
<dbReference type="InterPro" id="IPR016181">
    <property type="entry name" value="Acyl_CoA_acyltransferase"/>
</dbReference>
<name>A0A1H4GB00_9SPHI</name>
<evidence type="ECO:0000313" key="5">
    <source>
        <dbReference type="Proteomes" id="UP000198850"/>
    </source>
</evidence>
<evidence type="ECO:0000256" key="1">
    <source>
        <dbReference type="ARBA" id="ARBA00022679"/>
    </source>
</evidence>
<keyword evidence="1 4" id="KW-0808">Transferase</keyword>
<evidence type="ECO:0000313" key="4">
    <source>
        <dbReference type="EMBL" id="SEB06180.1"/>
    </source>
</evidence>
<accession>A0A1H4GB00</accession>
<organism evidence="4 5">
    <name type="scientific">Pedobacter hartonius</name>
    <dbReference type="NCBI Taxonomy" id="425514"/>
    <lineage>
        <taxon>Bacteria</taxon>
        <taxon>Pseudomonadati</taxon>
        <taxon>Bacteroidota</taxon>
        <taxon>Sphingobacteriia</taxon>
        <taxon>Sphingobacteriales</taxon>
        <taxon>Sphingobacteriaceae</taxon>
        <taxon>Pedobacter</taxon>
    </lineage>
</organism>
<dbReference type="GO" id="GO:0016747">
    <property type="term" value="F:acyltransferase activity, transferring groups other than amino-acyl groups"/>
    <property type="evidence" value="ECO:0007669"/>
    <property type="project" value="InterPro"/>
</dbReference>
<dbReference type="CDD" id="cd04301">
    <property type="entry name" value="NAT_SF"/>
    <property type="match status" value="1"/>
</dbReference>
<dbReference type="OrthoDB" id="5419426at2"/>
<proteinExistence type="predicted"/>
<dbReference type="InterPro" id="IPR050832">
    <property type="entry name" value="Bact_Acetyltransf"/>
</dbReference>
<dbReference type="Gene3D" id="3.40.630.30">
    <property type="match status" value="1"/>
</dbReference>
<dbReference type="PANTHER" id="PTHR43877">
    <property type="entry name" value="AMINOALKYLPHOSPHONATE N-ACETYLTRANSFERASE-RELATED-RELATED"/>
    <property type="match status" value="1"/>
</dbReference>
<dbReference type="AlphaFoldDB" id="A0A1H4GB00"/>
<evidence type="ECO:0000259" key="3">
    <source>
        <dbReference type="PROSITE" id="PS51186"/>
    </source>
</evidence>
<dbReference type="STRING" id="425514.SAMN05443550_109140"/>
<dbReference type="Pfam" id="PF00583">
    <property type="entry name" value="Acetyltransf_1"/>
    <property type="match status" value="1"/>
</dbReference>
<dbReference type="PROSITE" id="PS51186">
    <property type="entry name" value="GNAT"/>
    <property type="match status" value="1"/>
</dbReference>
<reference evidence="4 5" key="1">
    <citation type="submission" date="2016-10" db="EMBL/GenBank/DDBJ databases">
        <authorList>
            <person name="de Groot N.N."/>
        </authorList>
    </citation>
    <scope>NUCLEOTIDE SEQUENCE [LARGE SCALE GENOMIC DNA]</scope>
    <source>
        <strain evidence="4 5">DSM 19033</strain>
    </source>
</reference>
<dbReference type="InterPro" id="IPR000182">
    <property type="entry name" value="GNAT_dom"/>
</dbReference>
<evidence type="ECO:0000256" key="2">
    <source>
        <dbReference type="ARBA" id="ARBA00023315"/>
    </source>
</evidence>
<dbReference type="EMBL" id="FNRA01000009">
    <property type="protein sequence ID" value="SEB06180.1"/>
    <property type="molecule type" value="Genomic_DNA"/>
</dbReference>
<dbReference type="SUPFAM" id="SSF55729">
    <property type="entry name" value="Acyl-CoA N-acyltransferases (Nat)"/>
    <property type="match status" value="1"/>
</dbReference>
<keyword evidence="5" id="KW-1185">Reference proteome</keyword>
<sequence>MTIRKLEKTDNEALAKLIREVFVEHDAPKEGTVYSDPTTDELFELFKEPRSVLWVAESGGSLAGCSGIFPTEGLPENCAELVKVYLSAAARGTGTGRLLMQKSISSAVELGYTQLYLESLSEFSKAVSIYEKLGFVRLDKPLLNSVHKTCNIWMLKDIS</sequence>